<dbReference type="InterPro" id="IPR029039">
    <property type="entry name" value="Flavoprotein-like_sf"/>
</dbReference>
<dbReference type="Gene3D" id="3.40.50.360">
    <property type="match status" value="1"/>
</dbReference>
<comment type="caution">
    <text evidence="1">The sequence shown here is derived from an EMBL/GenBank/DDBJ whole genome shotgun (WGS) entry which is preliminary data.</text>
</comment>
<dbReference type="EMBL" id="JAHRIN010018772">
    <property type="protein sequence ID" value="MEQ2198130.1"/>
    <property type="molecule type" value="Genomic_DNA"/>
</dbReference>
<reference evidence="1 2" key="1">
    <citation type="submission" date="2021-06" db="EMBL/GenBank/DDBJ databases">
        <authorList>
            <person name="Palmer J.M."/>
        </authorList>
    </citation>
    <scope>NUCLEOTIDE SEQUENCE [LARGE SCALE GENOMIC DNA]</scope>
    <source>
        <strain evidence="1 2">XC_2019</strain>
        <tissue evidence="1">Muscle</tissue>
    </source>
</reference>
<dbReference type="Proteomes" id="UP001434883">
    <property type="component" value="Unassembled WGS sequence"/>
</dbReference>
<feature type="non-terminal residue" evidence="1">
    <location>
        <position position="1"/>
    </location>
</feature>
<gene>
    <name evidence="1" type="ORF">XENOCAPTIV_008279</name>
</gene>
<keyword evidence="2" id="KW-1185">Reference proteome</keyword>
<organism evidence="1 2">
    <name type="scientific">Xenoophorus captivus</name>
    <dbReference type="NCBI Taxonomy" id="1517983"/>
    <lineage>
        <taxon>Eukaryota</taxon>
        <taxon>Metazoa</taxon>
        <taxon>Chordata</taxon>
        <taxon>Craniata</taxon>
        <taxon>Vertebrata</taxon>
        <taxon>Euteleostomi</taxon>
        <taxon>Actinopterygii</taxon>
        <taxon>Neopterygii</taxon>
        <taxon>Teleostei</taxon>
        <taxon>Neoteleostei</taxon>
        <taxon>Acanthomorphata</taxon>
        <taxon>Ovalentaria</taxon>
        <taxon>Atherinomorphae</taxon>
        <taxon>Cyprinodontiformes</taxon>
        <taxon>Goodeidae</taxon>
        <taxon>Xenoophorus</taxon>
    </lineage>
</organism>
<accession>A0ABV0QQP2</accession>
<evidence type="ECO:0000313" key="1">
    <source>
        <dbReference type="EMBL" id="MEQ2198130.1"/>
    </source>
</evidence>
<evidence type="ECO:0000313" key="2">
    <source>
        <dbReference type="Proteomes" id="UP001434883"/>
    </source>
</evidence>
<protein>
    <submittedName>
        <fullName evidence="1">Uncharacterized protein</fullName>
    </submittedName>
</protein>
<sequence>FWVLRSSGHQHLLQLKSARACWKAGAHDCKAYWRKRPCPSIHGTALMKAFHLKADVHEKHASKEFGLMVGIHLNKPLPPHSQMKAGC</sequence>
<name>A0ABV0QQP2_9TELE</name>
<proteinExistence type="predicted"/>